<dbReference type="Pfam" id="PF00046">
    <property type="entry name" value="Homeodomain"/>
    <property type="match status" value="1"/>
</dbReference>
<dbReference type="GO" id="GO:0000981">
    <property type="term" value="F:DNA-binding transcription factor activity, RNA polymerase II-specific"/>
    <property type="evidence" value="ECO:0007669"/>
    <property type="project" value="TreeGrafter"/>
</dbReference>
<keyword evidence="11" id="KW-1185">Reference proteome</keyword>
<protein>
    <recommendedName>
        <fullName evidence="7">POU domain protein</fullName>
    </recommendedName>
</protein>
<keyword evidence="2 5" id="KW-0238">DNA-binding</keyword>
<evidence type="ECO:0000313" key="11">
    <source>
        <dbReference type="Proteomes" id="UP000887562"/>
    </source>
</evidence>
<evidence type="ECO:0000259" key="10">
    <source>
        <dbReference type="PROSITE" id="PS51179"/>
    </source>
</evidence>
<feature type="region of interest" description="Disordered" evidence="8">
    <location>
        <begin position="336"/>
        <end position="361"/>
    </location>
</feature>
<dbReference type="SUPFAM" id="SSF47413">
    <property type="entry name" value="lambda repressor-like DNA-binding domains"/>
    <property type="match status" value="1"/>
</dbReference>
<dbReference type="SMART" id="SM00352">
    <property type="entry name" value="POU"/>
    <property type="match status" value="1"/>
</dbReference>
<evidence type="ECO:0000256" key="4">
    <source>
        <dbReference type="ARBA" id="ARBA00023242"/>
    </source>
</evidence>
<dbReference type="GO" id="GO:0000978">
    <property type="term" value="F:RNA polymerase II cis-regulatory region sequence-specific DNA binding"/>
    <property type="evidence" value="ECO:0007669"/>
    <property type="project" value="TreeGrafter"/>
</dbReference>
<dbReference type="PROSITE" id="PS51179">
    <property type="entry name" value="POU_3"/>
    <property type="match status" value="1"/>
</dbReference>
<dbReference type="InterPro" id="IPR010982">
    <property type="entry name" value="Lambda_DNA-bd_dom_sf"/>
</dbReference>
<evidence type="ECO:0000256" key="8">
    <source>
        <dbReference type="SAM" id="MobiDB-lite"/>
    </source>
</evidence>
<dbReference type="PANTHER" id="PTHR11636:SF5">
    <property type="entry name" value="POU DOMAIN MOTIF 3, ISOFORM F"/>
    <property type="match status" value="1"/>
</dbReference>
<reference evidence="12" key="1">
    <citation type="submission" date="2022-11" db="UniProtKB">
        <authorList>
            <consortium name="WormBaseParasite"/>
        </authorList>
    </citation>
    <scope>IDENTIFICATION</scope>
</reference>
<dbReference type="InterPro" id="IPR013847">
    <property type="entry name" value="POU"/>
</dbReference>
<evidence type="ECO:0000256" key="1">
    <source>
        <dbReference type="ARBA" id="ARBA00004123"/>
    </source>
</evidence>
<name>A0A915EVF7_9CEST</name>
<dbReference type="SUPFAM" id="SSF46689">
    <property type="entry name" value="Homeodomain-like"/>
    <property type="match status" value="1"/>
</dbReference>
<evidence type="ECO:0000259" key="9">
    <source>
        <dbReference type="PROSITE" id="PS50071"/>
    </source>
</evidence>
<evidence type="ECO:0000256" key="6">
    <source>
        <dbReference type="RuleBase" id="RU000682"/>
    </source>
</evidence>
<dbReference type="Proteomes" id="UP000887562">
    <property type="component" value="Unplaced"/>
</dbReference>
<evidence type="ECO:0000256" key="3">
    <source>
        <dbReference type="ARBA" id="ARBA00023155"/>
    </source>
</evidence>
<evidence type="ECO:0000313" key="12">
    <source>
        <dbReference type="WBParaSite" id="maker-E.canG7_contigs_7006-snap-gene-0.13-mRNA-1"/>
    </source>
</evidence>
<dbReference type="WBParaSite" id="maker-E.canG7_contigs_7006-snap-gene-0.13-mRNA-1">
    <property type="protein sequence ID" value="maker-E.canG7_contigs_7006-snap-gene-0.13-mRNA-1"/>
    <property type="gene ID" value="EcG7_06989"/>
</dbReference>
<keyword evidence="7" id="KW-0804">Transcription</keyword>
<dbReference type="InterPro" id="IPR000327">
    <property type="entry name" value="POU_dom"/>
</dbReference>
<dbReference type="InterPro" id="IPR001356">
    <property type="entry name" value="HD"/>
</dbReference>
<dbReference type="PROSITE" id="PS50071">
    <property type="entry name" value="HOMEOBOX_2"/>
    <property type="match status" value="1"/>
</dbReference>
<feature type="DNA-binding region" description="Homeobox" evidence="5">
    <location>
        <begin position="382"/>
        <end position="441"/>
    </location>
</feature>
<keyword evidence="4 5" id="KW-0539">Nucleus</keyword>
<sequence length="477" mass="53336">TSVSQKEESALLVCEESPSVSNGHILFSNFFKKAFYSKEASNTLSEVKLWKRLGKTCPEKNDKFRRDFASLLSKRIFKLIALLLDGIHNFLLASEYMKDNSRSWSLATACSQVATLNALGDSSFQIPIFPPPPPPPPHPPQLFPPLPLSMLLRCLAPPGIAFPPPRAPIEVAPRPPISSLNQLEPNIEYAFPLFLQPSKIIPMQNELEVKRTQRSYGSEEAAVSRKTKRLHRTARDENENTGSGSKKCKKISATALNDTNEHIEDIRRFARAFKMKRLSLGLTQTQIGRALTAGDGPAYSQSAICRFEKLDITPKSAQRIKPVLERWLAELEGRRPNDQMASHPTNLGDKNSVCGSVGSSPEDSGIYRTDCESDESCAGIRKRKSRTNFSADALERLNREFNINMHPSGTRISQLANQLNYDREVIRVWFCNKRQSFRNSGSRAGDQATPWLPFSTVNEDEAPIDLSKKASSTTIYQ</sequence>
<proteinExistence type="inferred from homology"/>
<feature type="domain" description="Homeobox" evidence="9">
    <location>
        <begin position="380"/>
        <end position="440"/>
    </location>
</feature>
<dbReference type="Gene3D" id="1.10.260.40">
    <property type="entry name" value="lambda repressor-like DNA-binding domains"/>
    <property type="match status" value="1"/>
</dbReference>
<evidence type="ECO:0000256" key="2">
    <source>
        <dbReference type="ARBA" id="ARBA00023125"/>
    </source>
</evidence>
<accession>A0A915EVF7</accession>
<dbReference type="PROSITE" id="PS00465">
    <property type="entry name" value="POU_2"/>
    <property type="match status" value="1"/>
</dbReference>
<dbReference type="InterPro" id="IPR009057">
    <property type="entry name" value="Homeodomain-like_sf"/>
</dbReference>
<comment type="subcellular location">
    <subcellularLocation>
        <location evidence="1 5 6">Nucleus</location>
    </subcellularLocation>
</comment>
<dbReference type="Gene3D" id="1.10.10.60">
    <property type="entry name" value="Homeodomain-like"/>
    <property type="match status" value="1"/>
</dbReference>
<dbReference type="GO" id="GO:0005634">
    <property type="term" value="C:nucleus"/>
    <property type="evidence" value="ECO:0007669"/>
    <property type="project" value="UniProtKB-SubCell"/>
</dbReference>
<evidence type="ECO:0000256" key="7">
    <source>
        <dbReference type="RuleBase" id="RU361194"/>
    </source>
</evidence>
<dbReference type="InterPro" id="IPR050255">
    <property type="entry name" value="POU_domain_TF"/>
</dbReference>
<evidence type="ECO:0000256" key="5">
    <source>
        <dbReference type="PROSITE-ProRule" id="PRU00108"/>
    </source>
</evidence>
<keyword evidence="3 5" id="KW-0371">Homeobox</keyword>
<dbReference type="PANTHER" id="PTHR11636">
    <property type="entry name" value="POU DOMAIN"/>
    <property type="match status" value="1"/>
</dbReference>
<dbReference type="Pfam" id="PF00157">
    <property type="entry name" value="Pou"/>
    <property type="match status" value="1"/>
</dbReference>
<dbReference type="CDD" id="cd00086">
    <property type="entry name" value="homeodomain"/>
    <property type="match status" value="1"/>
</dbReference>
<organism evidence="11 12">
    <name type="scientific">Echinococcus canadensis</name>
    <dbReference type="NCBI Taxonomy" id="519352"/>
    <lineage>
        <taxon>Eukaryota</taxon>
        <taxon>Metazoa</taxon>
        <taxon>Spiralia</taxon>
        <taxon>Lophotrochozoa</taxon>
        <taxon>Platyhelminthes</taxon>
        <taxon>Cestoda</taxon>
        <taxon>Eucestoda</taxon>
        <taxon>Cyclophyllidea</taxon>
        <taxon>Taeniidae</taxon>
        <taxon>Echinococcus</taxon>
        <taxon>Echinococcus canadensis group</taxon>
    </lineage>
</organism>
<dbReference type="PRINTS" id="PR00028">
    <property type="entry name" value="POUDOMAIN"/>
</dbReference>
<dbReference type="AlphaFoldDB" id="A0A915EVF7"/>
<feature type="region of interest" description="Disordered" evidence="8">
    <location>
        <begin position="218"/>
        <end position="247"/>
    </location>
</feature>
<feature type="compositionally biased region" description="Polar residues" evidence="8">
    <location>
        <begin position="339"/>
        <end position="361"/>
    </location>
</feature>
<comment type="similarity">
    <text evidence="7">Belongs to the POU transcription factor family.</text>
</comment>
<feature type="domain" description="POU-specific" evidence="10">
    <location>
        <begin position="258"/>
        <end position="332"/>
    </location>
</feature>
<dbReference type="SMART" id="SM00389">
    <property type="entry name" value="HOX"/>
    <property type="match status" value="1"/>
</dbReference>